<accession>A0A6A4HN21</accession>
<dbReference type="OrthoDB" id="26838at2759"/>
<dbReference type="Gene3D" id="3.30.420.10">
    <property type="entry name" value="Ribonuclease H-like superfamily/Ribonuclease H"/>
    <property type="match status" value="1"/>
</dbReference>
<sequence>MSSSLIARGKISESKVVLSQSLLFISPPHRKPTFLTFSISLPLTCVPCTTCLESPSVTKVVFDGRMDYSALYHEKSVAMQNVVDMQIADVRSRVLRGEGRDEQMERLKGYIHEPELRGTPSKYWSVQRLNGLSYCAKEHKIDIDGFPEINIEHTAWMTRPLPEKYTQYATIDAKLINAVYDEFNRLEYIDDILRQQSMRYVTMWKDHQPSYRDTYHAHALLPLGVLDNPTYFVRRACNTCHRELPQEAFSKTGWRLGKNLVCWVCAALKFRKRSRSHWDTDDEYEYYDSDEIFGWSAYDSD</sequence>
<evidence type="ECO:0000313" key="1">
    <source>
        <dbReference type="EMBL" id="KAE9398798.1"/>
    </source>
</evidence>
<reference evidence="1" key="1">
    <citation type="journal article" date="2019" name="Environ. Microbiol.">
        <title>Fungal ecological strategies reflected in gene transcription - a case study of two litter decomposers.</title>
        <authorList>
            <person name="Barbi F."/>
            <person name="Kohler A."/>
            <person name="Barry K."/>
            <person name="Baskaran P."/>
            <person name="Daum C."/>
            <person name="Fauchery L."/>
            <person name="Ihrmark K."/>
            <person name="Kuo A."/>
            <person name="LaButti K."/>
            <person name="Lipzen A."/>
            <person name="Morin E."/>
            <person name="Grigoriev I.V."/>
            <person name="Henrissat B."/>
            <person name="Lindahl B."/>
            <person name="Martin F."/>
        </authorList>
    </citation>
    <scope>NUCLEOTIDE SEQUENCE</scope>
    <source>
        <strain evidence="1">JB14</strain>
    </source>
</reference>
<dbReference type="InterPro" id="IPR036397">
    <property type="entry name" value="RNaseH_sf"/>
</dbReference>
<dbReference type="Proteomes" id="UP000799118">
    <property type="component" value="Unassembled WGS sequence"/>
</dbReference>
<keyword evidence="2" id="KW-1185">Reference proteome</keyword>
<protein>
    <submittedName>
        <fullName evidence="1">Uncharacterized protein</fullName>
    </submittedName>
</protein>
<evidence type="ECO:0000313" key="2">
    <source>
        <dbReference type="Proteomes" id="UP000799118"/>
    </source>
</evidence>
<dbReference type="GO" id="GO:0003676">
    <property type="term" value="F:nucleic acid binding"/>
    <property type="evidence" value="ECO:0007669"/>
    <property type="project" value="InterPro"/>
</dbReference>
<dbReference type="EMBL" id="ML769477">
    <property type="protein sequence ID" value="KAE9398798.1"/>
    <property type="molecule type" value="Genomic_DNA"/>
</dbReference>
<organism evidence="1 2">
    <name type="scientific">Gymnopus androsaceus JB14</name>
    <dbReference type="NCBI Taxonomy" id="1447944"/>
    <lineage>
        <taxon>Eukaryota</taxon>
        <taxon>Fungi</taxon>
        <taxon>Dikarya</taxon>
        <taxon>Basidiomycota</taxon>
        <taxon>Agaricomycotina</taxon>
        <taxon>Agaricomycetes</taxon>
        <taxon>Agaricomycetidae</taxon>
        <taxon>Agaricales</taxon>
        <taxon>Marasmiineae</taxon>
        <taxon>Omphalotaceae</taxon>
        <taxon>Gymnopus</taxon>
    </lineage>
</organism>
<dbReference type="AlphaFoldDB" id="A0A6A4HN21"/>
<dbReference type="SUPFAM" id="SSF53098">
    <property type="entry name" value="Ribonuclease H-like"/>
    <property type="match status" value="1"/>
</dbReference>
<name>A0A6A4HN21_9AGAR</name>
<proteinExistence type="predicted"/>
<dbReference type="InterPro" id="IPR012337">
    <property type="entry name" value="RNaseH-like_sf"/>
</dbReference>
<gene>
    <name evidence="1" type="ORF">BT96DRAFT_939859</name>
</gene>